<organism evidence="2 3">
    <name type="scientific">Rhizoctonia solani</name>
    <dbReference type="NCBI Taxonomy" id="456999"/>
    <lineage>
        <taxon>Eukaryota</taxon>
        <taxon>Fungi</taxon>
        <taxon>Dikarya</taxon>
        <taxon>Basidiomycota</taxon>
        <taxon>Agaricomycotina</taxon>
        <taxon>Agaricomycetes</taxon>
        <taxon>Cantharellales</taxon>
        <taxon>Ceratobasidiaceae</taxon>
        <taxon>Rhizoctonia</taxon>
    </lineage>
</organism>
<sequence length="288" mass="32274">MSTIHSQNYYFKNGDITLLIDGVLFKLHRDMIEMHSIYFQDIIQQIENGDDPTTSDEHPLVLPAGVCSAETFGVICQFLYPRAVGVLPEILIQEQEKWDSVLQATIPLQMSGLRKHVLANFKGELHNNPGSAAKLLGMAVKYNDTPNSLKLRCLYTLVFLRRAISATEFVALGENATSQVVAIRDRIRILIAATPGYWTTIHRHYLCLGGTSCQNFIHERVFNDLKDTDPLQEYYRTDSSIFDIPEDNRICANCGPIRIDLAGTMAKDELGGEIRRCGVGLGLLTVEE</sequence>
<proteinExistence type="predicted"/>
<evidence type="ECO:0000259" key="1">
    <source>
        <dbReference type="PROSITE" id="PS50097"/>
    </source>
</evidence>
<feature type="domain" description="BTB" evidence="1">
    <location>
        <begin position="14"/>
        <end position="88"/>
    </location>
</feature>
<comment type="caution">
    <text evidence="2">The sequence shown here is derived from an EMBL/GenBank/DDBJ whole genome shotgun (WGS) entry which is preliminary data.</text>
</comment>
<dbReference type="InterPro" id="IPR011333">
    <property type="entry name" value="SKP1/BTB/POZ_sf"/>
</dbReference>
<dbReference type="InterPro" id="IPR000210">
    <property type="entry name" value="BTB/POZ_dom"/>
</dbReference>
<dbReference type="Proteomes" id="UP000663846">
    <property type="component" value="Unassembled WGS sequence"/>
</dbReference>
<evidence type="ECO:0000313" key="2">
    <source>
        <dbReference type="EMBL" id="CAE6349329.1"/>
    </source>
</evidence>
<dbReference type="SUPFAM" id="SSF54695">
    <property type="entry name" value="POZ domain"/>
    <property type="match status" value="1"/>
</dbReference>
<dbReference type="Gene3D" id="3.30.710.10">
    <property type="entry name" value="Potassium Channel Kv1.1, Chain A"/>
    <property type="match status" value="1"/>
</dbReference>
<reference evidence="2" key="1">
    <citation type="submission" date="2021-01" db="EMBL/GenBank/DDBJ databases">
        <authorList>
            <person name="Kaushik A."/>
        </authorList>
    </citation>
    <scope>NUCLEOTIDE SEQUENCE</scope>
    <source>
        <strain evidence="2">AG1-1C</strain>
    </source>
</reference>
<dbReference type="Pfam" id="PF00651">
    <property type="entry name" value="BTB"/>
    <property type="match status" value="1"/>
</dbReference>
<dbReference type="AlphaFoldDB" id="A0A8H2W8C9"/>
<gene>
    <name evidence="2" type="ORF">RDB_LOCUS9858</name>
</gene>
<protein>
    <recommendedName>
        <fullName evidence="1">BTB domain-containing protein</fullName>
    </recommendedName>
</protein>
<name>A0A8H2W8C9_9AGAM</name>
<accession>A0A8H2W8C9</accession>
<dbReference type="EMBL" id="CAJMWS010000052">
    <property type="protein sequence ID" value="CAE6349329.1"/>
    <property type="molecule type" value="Genomic_DNA"/>
</dbReference>
<dbReference type="PROSITE" id="PS50097">
    <property type="entry name" value="BTB"/>
    <property type="match status" value="1"/>
</dbReference>
<evidence type="ECO:0000313" key="3">
    <source>
        <dbReference type="Proteomes" id="UP000663846"/>
    </source>
</evidence>